<reference evidence="1 2" key="1">
    <citation type="submission" date="2018-09" db="EMBL/GenBank/DDBJ databases">
        <title>Genome Sequence of Paenibacillus lautus Strain E7593-69, Azo Dye-Degrading Bacteria, Isolated from Commercial Tattoo Inks.</title>
        <authorList>
            <person name="Nho S.W."/>
            <person name="Kim S.-J."/>
            <person name="Kweon O."/>
            <person name="Cerniglia C.E."/>
        </authorList>
    </citation>
    <scope>NUCLEOTIDE SEQUENCE [LARGE SCALE GENOMIC DNA]</scope>
    <source>
        <strain evidence="1 2">E7593-69</strain>
    </source>
</reference>
<sequence>MYKETVFSREDLQSAMDALDRLGKEYTTKKLNAIEVEDDKPSFLISKANNPERFDRWIIEEVPNIKGFGMVVPKGLEGGFLFDQKGSVMSVTVEEE</sequence>
<accession>A0A385TTL9</accession>
<dbReference type="Proteomes" id="UP000266552">
    <property type="component" value="Chromosome"/>
</dbReference>
<keyword evidence="2" id="KW-1185">Reference proteome</keyword>
<evidence type="ECO:0000313" key="2">
    <source>
        <dbReference type="Proteomes" id="UP000266552"/>
    </source>
</evidence>
<name>A0A385TTL9_PAELA</name>
<protein>
    <submittedName>
        <fullName evidence="1">Uncharacterized protein</fullName>
    </submittedName>
</protein>
<dbReference type="KEGG" id="plw:D5F53_29270"/>
<organism evidence="1 2">
    <name type="scientific">Paenibacillus lautus</name>
    <name type="common">Bacillus lautus</name>
    <dbReference type="NCBI Taxonomy" id="1401"/>
    <lineage>
        <taxon>Bacteria</taxon>
        <taxon>Bacillati</taxon>
        <taxon>Bacillota</taxon>
        <taxon>Bacilli</taxon>
        <taxon>Bacillales</taxon>
        <taxon>Paenibacillaceae</taxon>
        <taxon>Paenibacillus</taxon>
    </lineage>
</organism>
<dbReference type="EMBL" id="CP032412">
    <property type="protein sequence ID" value="AYB47139.1"/>
    <property type="molecule type" value="Genomic_DNA"/>
</dbReference>
<evidence type="ECO:0000313" key="1">
    <source>
        <dbReference type="EMBL" id="AYB47139.1"/>
    </source>
</evidence>
<proteinExistence type="predicted"/>
<dbReference type="RefSeq" id="WP_119850628.1">
    <property type="nucleotide sequence ID" value="NZ_CP032412.1"/>
</dbReference>
<dbReference type="AlphaFoldDB" id="A0A385TTL9"/>
<gene>
    <name evidence="1" type="ORF">D5F53_29270</name>
</gene>